<dbReference type="AlphaFoldDB" id="A0A2V1J293"/>
<gene>
    <name evidence="2" type="ORF">C5O25_01640</name>
</gene>
<keyword evidence="1" id="KW-0732">Signal</keyword>
<reference evidence="3" key="1">
    <citation type="submission" date="2018-02" db="EMBL/GenBank/DDBJ databases">
        <authorList>
            <person name="Clavel T."/>
            <person name="Strowig T."/>
        </authorList>
    </citation>
    <scope>NUCLEOTIDE SEQUENCE [LARGE SCALE GENOMIC DNA]</scope>
    <source>
        <strain evidence="3">DSM 100764</strain>
    </source>
</reference>
<evidence type="ECO:0000313" key="3">
    <source>
        <dbReference type="Proteomes" id="UP000244925"/>
    </source>
</evidence>
<comment type="caution">
    <text evidence="2">The sequence shown here is derived from an EMBL/GenBank/DDBJ whole genome shotgun (WGS) entry which is preliminary data.</text>
</comment>
<dbReference type="Proteomes" id="UP000244925">
    <property type="component" value="Unassembled WGS sequence"/>
</dbReference>
<dbReference type="InterPro" id="IPR046090">
    <property type="entry name" value="DUF6108"/>
</dbReference>
<keyword evidence="3" id="KW-1185">Reference proteome</keyword>
<evidence type="ECO:0000256" key="1">
    <source>
        <dbReference type="SAM" id="SignalP"/>
    </source>
</evidence>
<organism evidence="2 3">
    <name type="scientific">Paramuribaculum intestinale</name>
    <dbReference type="NCBI Taxonomy" id="2094151"/>
    <lineage>
        <taxon>Bacteria</taxon>
        <taxon>Pseudomonadati</taxon>
        <taxon>Bacteroidota</taxon>
        <taxon>Bacteroidia</taxon>
        <taxon>Bacteroidales</taxon>
        <taxon>Muribaculaceae</taxon>
        <taxon>Paramuribaculum</taxon>
    </lineage>
</organism>
<dbReference type="RefSeq" id="WP_107034991.1">
    <property type="nucleotide sequence ID" value="NZ_CAOMFE010000019.1"/>
</dbReference>
<evidence type="ECO:0000313" key="2">
    <source>
        <dbReference type="EMBL" id="PWB09369.1"/>
    </source>
</evidence>
<evidence type="ECO:0008006" key="4">
    <source>
        <dbReference type="Google" id="ProtNLM"/>
    </source>
</evidence>
<sequence>MKPRLILLAVFMAIAFMALGADRTKSAAMIERHSSAPGAEVTVIKGGDLSRYGLSEYHSLTLPSATAATADEIAAAVSADIASATDREVSYHNGRIKYAFLTMPTADDGLNRYVIYVCNPAKSGRRRVVLIDIKGKATARQLQNLIKITSK</sequence>
<accession>A0A2V1J293</accession>
<proteinExistence type="predicted"/>
<dbReference type="GeneID" id="93425329"/>
<feature type="signal peptide" evidence="1">
    <location>
        <begin position="1"/>
        <end position="20"/>
    </location>
</feature>
<protein>
    <recommendedName>
        <fullName evidence="4">DUF4252 domain-containing protein</fullName>
    </recommendedName>
</protein>
<name>A0A2V1J293_9BACT</name>
<feature type="chain" id="PRO_5016117479" description="DUF4252 domain-containing protein" evidence="1">
    <location>
        <begin position="21"/>
        <end position="151"/>
    </location>
</feature>
<dbReference type="EMBL" id="PUBV01000002">
    <property type="protein sequence ID" value="PWB09369.1"/>
    <property type="molecule type" value="Genomic_DNA"/>
</dbReference>
<dbReference type="Pfam" id="PF19603">
    <property type="entry name" value="DUF6108"/>
    <property type="match status" value="1"/>
</dbReference>